<evidence type="ECO:0000256" key="2">
    <source>
        <dbReference type="ARBA" id="ARBA00022475"/>
    </source>
</evidence>
<evidence type="ECO:0000313" key="7">
    <source>
        <dbReference type="EMBL" id="MCC2130850.1"/>
    </source>
</evidence>
<protein>
    <submittedName>
        <fullName evidence="7">Oligosaccharide flippase family protein</fullName>
    </submittedName>
</protein>
<dbReference type="PANTHER" id="PTHR30250">
    <property type="entry name" value="PST FAMILY PREDICTED COLANIC ACID TRANSPORTER"/>
    <property type="match status" value="1"/>
</dbReference>
<accession>A0AAE3DFP0</accession>
<name>A0AAE3DFP0_9FIRM</name>
<keyword evidence="4 6" id="KW-1133">Transmembrane helix</keyword>
<keyword evidence="8" id="KW-1185">Reference proteome</keyword>
<reference evidence="7" key="1">
    <citation type="submission" date="2021-10" db="EMBL/GenBank/DDBJ databases">
        <title>Anaerobic single-cell dispensing facilitates the cultivation of human gut bacteria.</title>
        <authorList>
            <person name="Afrizal A."/>
        </authorList>
    </citation>
    <scope>NUCLEOTIDE SEQUENCE</scope>
    <source>
        <strain evidence="7">CLA-AA-H272</strain>
    </source>
</reference>
<evidence type="ECO:0000256" key="5">
    <source>
        <dbReference type="ARBA" id="ARBA00023136"/>
    </source>
</evidence>
<dbReference type="PANTHER" id="PTHR30250:SF11">
    <property type="entry name" value="O-ANTIGEN TRANSPORTER-RELATED"/>
    <property type="match status" value="1"/>
</dbReference>
<evidence type="ECO:0000313" key="8">
    <source>
        <dbReference type="Proteomes" id="UP001199319"/>
    </source>
</evidence>
<feature type="transmembrane region" description="Helical" evidence="6">
    <location>
        <begin position="119"/>
        <end position="138"/>
    </location>
</feature>
<feature type="transmembrane region" description="Helical" evidence="6">
    <location>
        <begin position="359"/>
        <end position="382"/>
    </location>
</feature>
<dbReference type="InterPro" id="IPR002797">
    <property type="entry name" value="Polysacc_synth"/>
</dbReference>
<organism evidence="7 8">
    <name type="scientific">Brotocaccenecus cirricatena</name>
    <dbReference type="NCBI Taxonomy" id="3064195"/>
    <lineage>
        <taxon>Bacteria</taxon>
        <taxon>Bacillati</taxon>
        <taxon>Bacillota</taxon>
        <taxon>Clostridia</taxon>
        <taxon>Eubacteriales</taxon>
        <taxon>Oscillospiraceae</taxon>
        <taxon>Brotocaccenecus</taxon>
    </lineage>
</organism>
<dbReference type="RefSeq" id="WP_302929978.1">
    <property type="nucleotide sequence ID" value="NZ_JAJEPW010000076.1"/>
</dbReference>
<dbReference type="GO" id="GO:0005886">
    <property type="term" value="C:plasma membrane"/>
    <property type="evidence" value="ECO:0007669"/>
    <property type="project" value="UniProtKB-SubCell"/>
</dbReference>
<evidence type="ECO:0000256" key="6">
    <source>
        <dbReference type="SAM" id="Phobius"/>
    </source>
</evidence>
<feature type="transmembrane region" description="Helical" evidence="6">
    <location>
        <begin position="443"/>
        <end position="460"/>
    </location>
</feature>
<dbReference type="Proteomes" id="UP001199319">
    <property type="component" value="Unassembled WGS sequence"/>
</dbReference>
<keyword evidence="3 6" id="KW-0812">Transmembrane</keyword>
<dbReference type="EMBL" id="JAJEPW010000076">
    <property type="protein sequence ID" value="MCC2130850.1"/>
    <property type="molecule type" value="Genomic_DNA"/>
</dbReference>
<evidence type="ECO:0000256" key="4">
    <source>
        <dbReference type="ARBA" id="ARBA00022989"/>
    </source>
</evidence>
<keyword evidence="5 6" id="KW-0472">Membrane</keyword>
<feature type="transmembrane region" description="Helical" evidence="6">
    <location>
        <begin position="15"/>
        <end position="38"/>
    </location>
</feature>
<comment type="caution">
    <text evidence="7">The sequence shown here is derived from an EMBL/GenBank/DDBJ whole genome shotgun (WGS) entry which is preliminary data.</text>
</comment>
<feature type="transmembrane region" description="Helical" evidence="6">
    <location>
        <begin position="388"/>
        <end position="409"/>
    </location>
</feature>
<dbReference type="InterPro" id="IPR050833">
    <property type="entry name" value="Poly_Biosynth_Transport"/>
</dbReference>
<comment type="subcellular location">
    <subcellularLocation>
        <location evidence="1">Cell membrane</location>
        <topology evidence="1">Multi-pass membrane protein</topology>
    </subcellularLocation>
</comment>
<keyword evidence="2" id="KW-1003">Cell membrane</keyword>
<feature type="transmembrane region" description="Helical" evidence="6">
    <location>
        <begin position="330"/>
        <end position="347"/>
    </location>
</feature>
<feature type="transmembrane region" description="Helical" evidence="6">
    <location>
        <begin position="421"/>
        <end position="437"/>
    </location>
</feature>
<dbReference type="Pfam" id="PF01943">
    <property type="entry name" value="Polysacc_synt"/>
    <property type="match status" value="1"/>
</dbReference>
<feature type="transmembrane region" description="Helical" evidence="6">
    <location>
        <begin position="86"/>
        <end position="107"/>
    </location>
</feature>
<evidence type="ECO:0000256" key="3">
    <source>
        <dbReference type="ARBA" id="ARBA00022692"/>
    </source>
</evidence>
<feature type="transmembrane region" description="Helical" evidence="6">
    <location>
        <begin position="150"/>
        <end position="172"/>
    </location>
</feature>
<feature type="transmembrane region" description="Helical" evidence="6">
    <location>
        <begin position="178"/>
        <end position="200"/>
    </location>
</feature>
<gene>
    <name evidence="7" type="ORF">LKD37_15295</name>
</gene>
<feature type="transmembrane region" description="Helical" evidence="6">
    <location>
        <begin position="296"/>
        <end position="318"/>
    </location>
</feature>
<feature type="transmembrane region" description="Helical" evidence="6">
    <location>
        <begin position="44"/>
        <end position="65"/>
    </location>
</feature>
<dbReference type="AlphaFoldDB" id="A0AAE3DFP0"/>
<evidence type="ECO:0000256" key="1">
    <source>
        <dbReference type="ARBA" id="ARBA00004651"/>
    </source>
</evidence>
<sequence length="478" mass="52985">MANESSGKKALKAGLGYTVGNMLVKGLSFLAIPLFARLMTVEDFGIYSTFSSYVMIMTVLAGFTLHTSVRNAKLDYVDLTGSYCSSVTLLVIGNSLLLLALSLVFAAPLARSLSLEQPYLPALIVLESFGMAMLTFYNSVLSVDYKYKEYLVLSLVYAVAGIGGSVLLILTLCRGQGYLGRILGTLIPAVLVGIYVVIRLWRKDRPRISREYWRYGMAISLPTVPHGLSQLLLNQFDRIMIKSIIGSTEAGLYSFAYNVGMIFQVITNSMDTAWAPWFFEKMKAREYPAIRRAASAYVIFVSIGAMALALISPEVILIAGGSKYSDSRYVTMPIVLSMYYAFLYTLPSSVEYYYKKTKLIALGTMLAAGMNILLNAVFIPAFGYVAAAYTTVACYLLYYLLHVALSWWVHKGMVYDILQQFLWLGIVSVVSLVTVALTDLFWIRMGLLAALLGVCALWALRHRDQVARTLAVFRRKSA</sequence>
<proteinExistence type="predicted"/>